<dbReference type="AlphaFoldDB" id="A0AAW9RBL6"/>
<dbReference type="EC" id="2.1.1.334" evidence="6"/>
<comment type="subcellular location">
    <subcellularLocation>
        <location evidence="1">Endomembrane system</location>
        <topology evidence="1">Multi-pass membrane protein</topology>
    </subcellularLocation>
</comment>
<comment type="caution">
    <text evidence="6">The sequence shown here is derived from an EMBL/GenBank/DDBJ whole genome shotgun (WGS) entry which is preliminary data.</text>
</comment>
<dbReference type="EMBL" id="JAZHOF010000002">
    <property type="protein sequence ID" value="MEJ8570882.1"/>
    <property type="molecule type" value="Genomic_DNA"/>
</dbReference>
<proteinExistence type="predicted"/>
<evidence type="ECO:0000313" key="7">
    <source>
        <dbReference type="Proteomes" id="UP001378188"/>
    </source>
</evidence>
<keyword evidence="6" id="KW-0808">Transferase</keyword>
<keyword evidence="4 5" id="KW-0472">Membrane</keyword>
<evidence type="ECO:0000256" key="5">
    <source>
        <dbReference type="SAM" id="Phobius"/>
    </source>
</evidence>
<feature type="transmembrane region" description="Helical" evidence="5">
    <location>
        <begin position="29"/>
        <end position="49"/>
    </location>
</feature>
<feature type="transmembrane region" description="Helical" evidence="5">
    <location>
        <begin position="61"/>
        <end position="81"/>
    </location>
</feature>
<feature type="transmembrane region" description="Helical" evidence="5">
    <location>
        <begin position="102"/>
        <end position="134"/>
    </location>
</feature>
<name>A0AAW9RBL6_9HYPH</name>
<dbReference type="GO" id="GO:0032259">
    <property type="term" value="P:methylation"/>
    <property type="evidence" value="ECO:0007669"/>
    <property type="project" value="UniProtKB-KW"/>
</dbReference>
<keyword evidence="6" id="KW-0489">Methyltransferase</keyword>
<dbReference type="PANTHER" id="PTHR12714">
    <property type="entry name" value="PROTEIN-S ISOPRENYLCYSTEINE O-METHYLTRANSFERASE"/>
    <property type="match status" value="1"/>
</dbReference>
<keyword evidence="2 5" id="KW-0812">Transmembrane</keyword>
<dbReference type="InterPro" id="IPR007318">
    <property type="entry name" value="Phopholipid_MeTrfase"/>
</dbReference>
<dbReference type="EC" id="2.1.1.100" evidence="6"/>
<evidence type="ECO:0000256" key="2">
    <source>
        <dbReference type="ARBA" id="ARBA00022692"/>
    </source>
</evidence>
<organism evidence="6 7">
    <name type="scientific">Microbaculum marinum</name>
    <dbReference type="NCBI Taxonomy" id="1764581"/>
    <lineage>
        <taxon>Bacteria</taxon>
        <taxon>Pseudomonadati</taxon>
        <taxon>Pseudomonadota</taxon>
        <taxon>Alphaproteobacteria</taxon>
        <taxon>Hyphomicrobiales</taxon>
        <taxon>Tepidamorphaceae</taxon>
        <taxon>Microbaculum</taxon>
    </lineage>
</organism>
<accession>A0AAW9RBL6</accession>
<protein>
    <submittedName>
        <fullName evidence="6">Isoprenylcysteine carboxylmethyltransferase family protein</fullName>
        <ecNumber evidence="6">2.1.1.100</ecNumber>
        <ecNumber evidence="6">2.1.1.334</ecNumber>
    </submittedName>
</protein>
<evidence type="ECO:0000256" key="1">
    <source>
        <dbReference type="ARBA" id="ARBA00004127"/>
    </source>
</evidence>
<sequence length="219" mass="23644">MKDQAFDQQPASGAATGSWLQDIQRRRKWVLRILAAAAVGGVLVSDSMWPSGGLVHEAIEYVGIGLLLVCVAGRAWCTLYIGGRKKAELVQDGPYSISRNPLYVFSFLGAAGVGAAAGSVVTTFLTAIACYAVFAVVVSKEETFLAAKFGRAYRDYCARVPRFGPRLSTWHDVETVEASPRLVLTSVFDGALFFLAIPLIEGIEYLHQIGTLPTLFVLP</sequence>
<dbReference type="GO" id="GO:0004671">
    <property type="term" value="F:protein C-terminal S-isoprenylcysteine carboxyl O-methyltransferase activity"/>
    <property type="evidence" value="ECO:0007669"/>
    <property type="project" value="UniProtKB-EC"/>
</dbReference>
<dbReference type="Pfam" id="PF04191">
    <property type="entry name" value="PEMT"/>
    <property type="match status" value="1"/>
</dbReference>
<keyword evidence="7" id="KW-1185">Reference proteome</keyword>
<keyword evidence="3 5" id="KW-1133">Transmembrane helix</keyword>
<dbReference type="PANTHER" id="PTHR12714:SF9">
    <property type="entry name" value="PROTEIN-S-ISOPRENYLCYSTEINE O-METHYLTRANSFERASE"/>
    <property type="match status" value="1"/>
</dbReference>
<evidence type="ECO:0000256" key="4">
    <source>
        <dbReference type="ARBA" id="ARBA00023136"/>
    </source>
</evidence>
<evidence type="ECO:0000256" key="3">
    <source>
        <dbReference type="ARBA" id="ARBA00022989"/>
    </source>
</evidence>
<dbReference type="Proteomes" id="UP001378188">
    <property type="component" value="Unassembled WGS sequence"/>
</dbReference>
<gene>
    <name evidence="6" type="ORF">V3328_05330</name>
</gene>
<dbReference type="RefSeq" id="WP_340328578.1">
    <property type="nucleotide sequence ID" value="NZ_JAZHOF010000002.1"/>
</dbReference>
<dbReference type="GO" id="GO:0012505">
    <property type="term" value="C:endomembrane system"/>
    <property type="evidence" value="ECO:0007669"/>
    <property type="project" value="UniProtKB-SubCell"/>
</dbReference>
<dbReference type="Gene3D" id="1.20.120.1630">
    <property type="match status" value="1"/>
</dbReference>
<evidence type="ECO:0000313" key="6">
    <source>
        <dbReference type="EMBL" id="MEJ8570882.1"/>
    </source>
</evidence>
<reference evidence="6 7" key="1">
    <citation type="submission" date="2024-02" db="EMBL/GenBank/DDBJ databases">
        <title>Genome analysis and characterization of Microbaculum marinisediminis sp. nov., isolated from marine sediment.</title>
        <authorList>
            <person name="Du Z.-J."/>
            <person name="Ye Y.-Q."/>
            <person name="Zhang Z.-R."/>
            <person name="Yuan S.-M."/>
            <person name="Zhang X.-Y."/>
        </authorList>
    </citation>
    <scope>NUCLEOTIDE SEQUENCE [LARGE SCALE GENOMIC DNA]</scope>
    <source>
        <strain evidence="6 7">SDUM1044001</strain>
    </source>
</reference>